<protein>
    <submittedName>
        <fullName evidence="3">Uncharacterized protein</fullName>
    </submittedName>
</protein>
<feature type="region of interest" description="Disordered" evidence="2">
    <location>
        <begin position="74"/>
        <end position="103"/>
    </location>
</feature>
<feature type="region of interest" description="Disordered" evidence="2">
    <location>
        <begin position="318"/>
        <end position="344"/>
    </location>
</feature>
<dbReference type="Proteomes" id="UP000837801">
    <property type="component" value="Unassembled WGS sequence"/>
</dbReference>
<gene>
    <name evidence="3" type="ORF">CLIB1423_13S00958</name>
</gene>
<evidence type="ECO:0000313" key="3">
    <source>
        <dbReference type="EMBL" id="CAH2353881.1"/>
    </source>
</evidence>
<feature type="compositionally biased region" description="Polar residues" evidence="2">
    <location>
        <begin position="369"/>
        <end position="379"/>
    </location>
</feature>
<evidence type="ECO:0000256" key="1">
    <source>
        <dbReference type="SAM" id="Coils"/>
    </source>
</evidence>
<feature type="region of interest" description="Disordered" evidence="2">
    <location>
        <begin position="48"/>
        <end position="67"/>
    </location>
</feature>
<evidence type="ECO:0000256" key="2">
    <source>
        <dbReference type="SAM" id="MobiDB-lite"/>
    </source>
</evidence>
<dbReference type="EMBL" id="CAKXYY010000013">
    <property type="protein sequence ID" value="CAH2353881.1"/>
    <property type="molecule type" value="Genomic_DNA"/>
</dbReference>
<organism evidence="3 4">
    <name type="scientific">[Candida] railenensis</name>
    <dbReference type="NCBI Taxonomy" id="45579"/>
    <lineage>
        <taxon>Eukaryota</taxon>
        <taxon>Fungi</taxon>
        <taxon>Dikarya</taxon>
        <taxon>Ascomycota</taxon>
        <taxon>Saccharomycotina</taxon>
        <taxon>Pichiomycetes</taxon>
        <taxon>Debaryomycetaceae</taxon>
        <taxon>Kurtzmaniella</taxon>
    </lineage>
</organism>
<proteinExistence type="predicted"/>
<feature type="coiled-coil region" evidence="1">
    <location>
        <begin position="176"/>
        <end position="210"/>
    </location>
</feature>
<reference evidence="3" key="1">
    <citation type="submission" date="2022-03" db="EMBL/GenBank/DDBJ databases">
        <authorList>
            <person name="Legras J.-L."/>
            <person name="Devillers H."/>
            <person name="Grondin C."/>
        </authorList>
    </citation>
    <scope>NUCLEOTIDE SEQUENCE</scope>
    <source>
        <strain evidence="3">CLIB 1423</strain>
    </source>
</reference>
<feature type="region of interest" description="Disordered" evidence="2">
    <location>
        <begin position="356"/>
        <end position="379"/>
    </location>
</feature>
<name>A0A9P0QQY0_9ASCO</name>
<evidence type="ECO:0000313" key="4">
    <source>
        <dbReference type="Proteomes" id="UP000837801"/>
    </source>
</evidence>
<accession>A0A9P0QQY0</accession>
<feature type="coiled-coil region" evidence="1">
    <location>
        <begin position="254"/>
        <end position="313"/>
    </location>
</feature>
<comment type="caution">
    <text evidence="3">The sequence shown here is derived from an EMBL/GenBank/DDBJ whole genome shotgun (WGS) entry which is preliminary data.</text>
</comment>
<dbReference type="AlphaFoldDB" id="A0A9P0QQY0"/>
<keyword evidence="4" id="KW-1185">Reference proteome</keyword>
<keyword evidence="1" id="KW-0175">Coiled coil</keyword>
<sequence length="379" mass="42893">MSSADVFLSTKHRNEQLRQNLFTLAREGNEDNTEIKLLKEVFDIPRSTVPSTKAPLSSKMSSSVNPGLVSSISRRKFGTPLKDNKQLSTPLSPSSSVSKKNVHEDFDRLTSLRQSVNEIKNSRYELPSKREKEKGYQVNQIEKEDNVARDYEKPEDNGDRVKISYGSGTAATKGSSNLLLAKLESKNQEIEKLNEKINNLLLENQKLSNKSYDNEDEKLTLIKQHEQELEKRSQVWHQKLSVEKSQNRKLCETITLQKSENEELRCSLTEANEKREAITVGLRTRVLHLKEEYNKVINKVEDLQNENRLLAKQLLHQQGPPIQGDSMPSNRGGTGEYEEVEESTTEIINGSFHDEISNESSGSGCGAEQDSTTEFLIKG</sequence>
<feature type="compositionally biased region" description="Low complexity" evidence="2">
    <location>
        <begin position="87"/>
        <end position="98"/>
    </location>
</feature>